<evidence type="ECO:0000256" key="10">
    <source>
        <dbReference type="ARBA" id="ARBA00022989"/>
    </source>
</evidence>
<evidence type="ECO:0000256" key="14">
    <source>
        <dbReference type="ARBA" id="ARBA00023264"/>
    </source>
</evidence>
<evidence type="ECO:0000256" key="3">
    <source>
        <dbReference type="ARBA" id="ARBA00010441"/>
    </source>
</evidence>
<dbReference type="PANTHER" id="PTHR15362">
    <property type="entry name" value="PHOSPHATIDYLINOSITOL SYNTHASE"/>
    <property type="match status" value="1"/>
</dbReference>
<dbReference type="VEuPathDB" id="PiroplasmaDB:BBBOND_0105050"/>
<evidence type="ECO:0000256" key="11">
    <source>
        <dbReference type="ARBA" id="ARBA00023098"/>
    </source>
</evidence>
<name>A0A061D029_BABBI</name>
<keyword evidence="7 16" id="KW-0812">Transmembrane</keyword>
<dbReference type="EC" id="2.7.8.11" evidence="4 15"/>
<dbReference type="STRING" id="5866.A0A061D029"/>
<gene>
    <name evidence="17" type="ORF">BBBOND_0105050</name>
</gene>
<evidence type="ECO:0000256" key="12">
    <source>
        <dbReference type="ARBA" id="ARBA00023136"/>
    </source>
</evidence>
<keyword evidence="18" id="KW-1185">Reference proteome</keyword>
<dbReference type="AlphaFoldDB" id="A0A061D029"/>
<dbReference type="GO" id="GO:0016020">
    <property type="term" value="C:membrane"/>
    <property type="evidence" value="ECO:0007669"/>
    <property type="project" value="UniProtKB-SubCell"/>
</dbReference>
<dbReference type="GO" id="GO:0003881">
    <property type="term" value="F:CDP-diacylglycerol-inositol 3-phosphatidyltransferase activity"/>
    <property type="evidence" value="ECO:0007669"/>
    <property type="project" value="UniProtKB-UniRule"/>
</dbReference>
<accession>A0A061D029</accession>
<dbReference type="GO" id="GO:0046872">
    <property type="term" value="F:metal ion binding"/>
    <property type="evidence" value="ECO:0007669"/>
    <property type="project" value="UniProtKB-KW"/>
</dbReference>
<dbReference type="EMBL" id="LK391707">
    <property type="protein sequence ID" value="CDR94196.1"/>
    <property type="molecule type" value="Genomic_DNA"/>
</dbReference>
<dbReference type="OrthoDB" id="10251079at2759"/>
<dbReference type="OMA" id="AQTYSEN"/>
<evidence type="ECO:0000256" key="5">
    <source>
        <dbReference type="ARBA" id="ARBA00022516"/>
    </source>
</evidence>
<evidence type="ECO:0000256" key="6">
    <source>
        <dbReference type="ARBA" id="ARBA00022679"/>
    </source>
</evidence>
<reference evidence="18" key="1">
    <citation type="journal article" date="2014" name="Nucleic Acids Res.">
        <title>The evolutionary dynamics of variant antigen genes in Babesia reveal a history of genomic innovation underlying host-parasite interaction.</title>
        <authorList>
            <person name="Jackson A.P."/>
            <person name="Otto T.D."/>
            <person name="Darby A."/>
            <person name="Ramaprasad A."/>
            <person name="Xia D."/>
            <person name="Echaide I.E."/>
            <person name="Farber M."/>
            <person name="Gahlot S."/>
            <person name="Gamble J."/>
            <person name="Gupta D."/>
            <person name="Gupta Y."/>
            <person name="Jackson L."/>
            <person name="Malandrin L."/>
            <person name="Malas T.B."/>
            <person name="Moussa E."/>
            <person name="Nair M."/>
            <person name="Reid A.J."/>
            <person name="Sanders M."/>
            <person name="Sharma J."/>
            <person name="Tracey A."/>
            <person name="Quail M.A."/>
            <person name="Weir W."/>
            <person name="Wastling J.M."/>
            <person name="Hall N."/>
            <person name="Willadsen P."/>
            <person name="Lingelbach K."/>
            <person name="Shiels B."/>
            <person name="Tait A."/>
            <person name="Berriman M."/>
            <person name="Allred D.R."/>
            <person name="Pain A."/>
        </authorList>
    </citation>
    <scope>NUCLEOTIDE SEQUENCE [LARGE SCALE GENOMIC DNA]</scope>
    <source>
        <strain evidence="18">Bond</strain>
    </source>
</reference>
<keyword evidence="13 15" id="KW-0594">Phospholipid biosynthesis</keyword>
<comment type="similarity">
    <text evidence="3 15">Belongs to the CDP-alcohol phosphatidyltransferase class-I family.</text>
</comment>
<feature type="transmembrane region" description="Helical" evidence="16">
    <location>
        <begin position="174"/>
        <end position="191"/>
    </location>
</feature>
<evidence type="ECO:0000256" key="13">
    <source>
        <dbReference type="ARBA" id="ARBA00023209"/>
    </source>
</evidence>
<keyword evidence="9" id="KW-0460">Magnesium</keyword>
<dbReference type="GeneID" id="24562737"/>
<dbReference type="Proteomes" id="UP000033188">
    <property type="component" value="Chromosome 1"/>
</dbReference>
<keyword evidence="14 15" id="KW-1208">Phospholipid metabolism</keyword>
<dbReference type="Gene3D" id="1.20.120.1760">
    <property type="match status" value="1"/>
</dbReference>
<feature type="transmembrane region" description="Helical" evidence="16">
    <location>
        <begin position="146"/>
        <end position="168"/>
    </location>
</feature>
<keyword evidence="8" id="KW-0479">Metal-binding</keyword>
<comment type="catalytic activity">
    <reaction evidence="15">
        <text>a CDP-1,2-diacyl-sn-glycerol + myo-inositol = a 1,2-diacyl-sn-glycero-3-phospho-(1D-myo-inositol) + CMP + H(+)</text>
        <dbReference type="Rhea" id="RHEA:11580"/>
        <dbReference type="ChEBI" id="CHEBI:15378"/>
        <dbReference type="ChEBI" id="CHEBI:17268"/>
        <dbReference type="ChEBI" id="CHEBI:57880"/>
        <dbReference type="ChEBI" id="CHEBI:58332"/>
        <dbReference type="ChEBI" id="CHEBI:60377"/>
        <dbReference type="EC" id="2.7.8.11"/>
    </reaction>
</comment>
<organism evidence="17 18">
    <name type="scientific">Babesia bigemina</name>
    <dbReference type="NCBI Taxonomy" id="5866"/>
    <lineage>
        <taxon>Eukaryota</taxon>
        <taxon>Sar</taxon>
        <taxon>Alveolata</taxon>
        <taxon>Apicomplexa</taxon>
        <taxon>Aconoidasida</taxon>
        <taxon>Piroplasmida</taxon>
        <taxon>Babesiidae</taxon>
        <taxon>Babesia</taxon>
    </lineage>
</organism>
<sequence length="217" mass="24907">MGRQPKLLTKANGVTEGTIVIVASVRVILLLISMKYVNENPLTFIGLYTASQLLDMVDGFVSRYFNEATLVGAAFDQLLDRMTSSYVCFLNAKQYPQYLEAFYAAMVIDVCGHWLHNYACALYSNTNHKDVKDANVVLRVYYQKKWLMFASIVMYETFFCALYLRPMYQMNIRIYYVLTSIMYAAAPLCAYKTLTNILQGMYGCSRIMKYDVEIAKN</sequence>
<dbReference type="GO" id="GO:0006661">
    <property type="term" value="P:phosphatidylinositol biosynthetic process"/>
    <property type="evidence" value="ECO:0007669"/>
    <property type="project" value="TreeGrafter"/>
</dbReference>
<evidence type="ECO:0000256" key="2">
    <source>
        <dbReference type="ARBA" id="ARBA00004141"/>
    </source>
</evidence>
<dbReference type="InterPro" id="IPR000462">
    <property type="entry name" value="CDP-OH_P_trans"/>
</dbReference>
<evidence type="ECO:0000256" key="9">
    <source>
        <dbReference type="ARBA" id="ARBA00022842"/>
    </source>
</evidence>
<evidence type="ECO:0000256" key="7">
    <source>
        <dbReference type="ARBA" id="ARBA00022692"/>
    </source>
</evidence>
<dbReference type="InterPro" id="IPR014387">
    <property type="entry name" value="CDP_diag_ino_3_P_euk"/>
</dbReference>
<keyword evidence="11 15" id="KW-0443">Lipid metabolism</keyword>
<evidence type="ECO:0000256" key="15">
    <source>
        <dbReference type="PIRNR" id="PIRNR000848"/>
    </source>
</evidence>
<keyword evidence="6 15" id="KW-0808">Transferase</keyword>
<evidence type="ECO:0000256" key="16">
    <source>
        <dbReference type="SAM" id="Phobius"/>
    </source>
</evidence>
<dbReference type="RefSeq" id="XP_012766382.1">
    <property type="nucleotide sequence ID" value="XM_012910928.1"/>
</dbReference>
<keyword evidence="10 16" id="KW-1133">Transmembrane helix</keyword>
<proteinExistence type="inferred from homology"/>
<dbReference type="Pfam" id="PF01066">
    <property type="entry name" value="CDP-OH_P_transf"/>
    <property type="match status" value="1"/>
</dbReference>
<evidence type="ECO:0000256" key="4">
    <source>
        <dbReference type="ARBA" id="ARBA00013212"/>
    </source>
</evidence>
<keyword evidence="5 15" id="KW-0444">Lipid biosynthesis</keyword>
<protein>
    <recommendedName>
        <fullName evidence="4 15">CDP-diacylglycerol--inositol 3-phosphatidyltransferase</fullName>
        <ecNumber evidence="4 15">2.7.8.11</ecNumber>
    </recommendedName>
</protein>
<comment type="cofactor">
    <cofactor evidence="1">
        <name>Mg(2+)</name>
        <dbReference type="ChEBI" id="CHEBI:18420"/>
    </cofactor>
</comment>
<dbReference type="GO" id="GO:0005794">
    <property type="term" value="C:Golgi apparatus"/>
    <property type="evidence" value="ECO:0007669"/>
    <property type="project" value="TreeGrafter"/>
</dbReference>
<dbReference type="KEGG" id="bbig:BBBOND_0105050"/>
<evidence type="ECO:0000256" key="1">
    <source>
        <dbReference type="ARBA" id="ARBA00001946"/>
    </source>
</evidence>
<dbReference type="InterPro" id="IPR043130">
    <property type="entry name" value="CDP-OH_PTrfase_TM_dom"/>
</dbReference>
<evidence type="ECO:0000256" key="8">
    <source>
        <dbReference type="ARBA" id="ARBA00022723"/>
    </source>
</evidence>
<dbReference type="PIRSF" id="PIRSF000848">
    <property type="entry name" value="CDP_diag_ino_3_P"/>
    <property type="match status" value="1"/>
</dbReference>
<dbReference type="PANTHER" id="PTHR15362:SF4">
    <property type="entry name" value="CDP-DIACYLGLYCEROL--INOSITOL 3-PHOSPHATIDYLTRANSFERASE"/>
    <property type="match status" value="1"/>
</dbReference>
<comment type="subcellular location">
    <subcellularLocation>
        <location evidence="2">Membrane</location>
        <topology evidence="2">Multi-pass membrane protein</topology>
    </subcellularLocation>
</comment>
<keyword evidence="12 15" id="KW-0472">Membrane</keyword>
<evidence type="ECO:0000313" key="18">
    <source>
        <dbReference type="Proteomes" id="UP000033188"/>
    </source>
</evidence>
<evidence type="ECO:0000313" key="17">
    <source>
        <dbReference type="EMBL" id="CDR94196.1"/>
    </source>
</evidence>